<feature type="non-terminal residue" evidence="1">
    <location>
        <position position="1"/>
    </location>
</feature>
<reference evidence="1 2" key="1">
    <citation type="submission" date="2019-09" db="EMBL/GenBank/DDBJ databases">
        <title>Bird 10,000 Genomes (B10K) Project - Family phase.</title>
        <authorList>
            <person name="Zhang G."/>
        </authorList>
    </citation>
    <scope>NUCLEOTIDE SEQUENCE [LARGE SCALE GENOMIC DNA]</scope>
    <source>
        <strain evidence="1">B10K-DU-002-30</strain>
        <tissue evidence="1">Muscle</tissue>
    </source>
</reference>
<dbReference type="Proteomes" id="UP000546986">
    <property type="component" value="Unassembled WGS sequence"/>
</dbReference>
<keyword evidence="2" id="KW-1185">Reference proteome</keyword>
<accession>A0A7L1QIR4</accession>
<feature type="non-terminal residue" evidence="1">
    <location>
        <position position="88"/>
    </location>
</feature>
<gene>
    <name evidence="1" type="primary">Erv31_6</name>
    <name evidence="1" type="ORF">CISJUN_R15425</name>
</gene>
<dbReference type="EMBL" id="VXBR01003816">
    <property type="protein sequence ID" value="NXO23766.1"/>
    <property type="molecule type" value="Genomic_DNA"/>
</dbReference>
<name>A0A7L1QIR4_9PASS</name>
<sequence>HEGYNLYQCVNKGMNPFWEIREISKYWENPLDIRSSFWKAPEYLFWICGDKAYTHLPGDWAGSCAIGAIKLAFFLLPQNFENKLGVPL</sequence>
<evidence type="ECO:0000313" key="1">
    <source>
        <dbReference type="EMBL" id="NXO23766.1"/>
    </source>
</evidence>
<evidence type="ECO:0000313" key="2">
    <source>
        <dbReference type="Proteomes" id="UP000546986"/>
    </source>
</evidence>
<comment type="caution">
    <text evidence="1">The sequence shown here is derived from an EMBL/GenBank/DDBJ whole genome shotgun (WGS) entry which is preliminary data.</text>
</comment>
<protein>
    <submittedName>
        <fullName evidence="1">ENR1 protein</fullName>
    </submittedName>
</protein>
<organism evidence="1 2">
    <name type="scientific">Cisticola juncidis</name>
    <dbReference type="NCBI Taxonomy" id="52622"/>
    <lineage>
        <taxon>Eukaryota</taxon>
        <taxon>Metazoa</taxon>
        <taxon>Chordata</taxon>
        <taxon>Craniata</taxon>
        <taxon>Vertebrata</taxon>
        <taxon>Euteleostomi</taxon>
        <taxon>Archelosauria</taxon>
        <taxon>Archosauria</taxon>
        <taxon>Dinosauria</taxon>
        <taxon>Saurischia</taxon>
        <taxon>Theropoda</taxon>
        <taxon>Coelurosauria</taxon>
        <taxon>Aves</taxon>
        <taxon>Neognathae</taxon>
        <taxon>Neoaves</taxon>
        <taxon>Telluraves</taxon>
        <taxon>Australaves</taxon>
        <taxon>Passeriformes</taxon>
        <taxon>Sylvioidea</taxon>
        <taxon>Cisticolidae</taxon>
        <taxon>Cisticola</taxon>
    </lineage>
</organism>
<dbReference type="AlphaFoldDB" id="A0A7L1QIR4"/>
<proteinExistence type="predicted"/>